<reference evidence="1" key="1">
    <citation type="submission" date="2024-06" db="EMBL/GenBank/DDBJ databases">
        <title>Intestivirid acquisition increases across infancy in a wild primate population.</title>
        <authorList>
            <person name="Schneider-Creas I.A."/>
            <person name="Moya I.L."/>
            <person name="Chiou K.L."/>
            <person name="Baniel A."/>
            <person name="Azanaw Haile A."/>
            <person name="Kebede F."/>
            <person name="Abebe B."/>
            <person name="Snyder-Mackler N."/>
            <person name="Varsani A."/>
        </authorList>
    </citation>
    <scope>NUCLEOTIDE SEQUENCE</scope>
    <source>
        <strain evidence="1">Int_RNL_2018_0288_CRY</strain>
    </source>
</reference>
<dbReference type="EMBL" id="PP965500">
    <property type="protein sequence ID" value="XCO00571.1"/>
    <property type="molecule type" value="Genomic_DNA"/>
</dbReference>
<sequence length="311" mass="35671">MHIMFRQYAQQMGMQNVRAILPEQIDIVLNDAQMEMVNRVIKQNIGTTNDRATDNSKLAQINALRTLYKVKNIDLLTSISSIDEKHTDDKGMFLPIIPITGEKYYTKEFVLQYTTSDNHPHIKTGANLPSYLYMVDFSINYVKTNNGLEISHNKETNEYNYIVPTTSNLVLKTTFVTQFFPVRLIDDVLLADTTNDFILKNRLRSPIIVSHDNGFDLYIDKAVIDTNNKVTLEHSLVPYILRMTYIAKPTSIKFISNQVDNEGMCQLPEYMHEDIVKRAVNLYRIAVSGSLYGIQQVPQQNTINNYSNEGN</sequence>
<evidence type="ECO:0000313" key="1">
    <source>
        <dbReference type="EMBL" id="XCO00571.1"/>
    </source>
</evidence>
<name>A0AAU8MKW4_9CAUD</name>
<organism evidence="1">
    <name type="scientific">Geladintestivirus 2</name>
    <dbReference type="NCBI Taxonomy" id="3233134"/>
    <lineage>
        <taxon>Viruses</taxon>
        <taxon>Duplodnaviria</taxon>
        <taxon>Heunggongvirae</taxon>
        <taxon>Uroviricota</taxon>
        <taxon>Caudoviricetes</taxon>
        <taxon>Crassvirales</taxon>
    </lineage>
</organism>
<protein>
    <recommendedName>
        <fullName evidence="2">Capsid protein</fullName>
    </recommendedName>
</protein>
<accession>A0AAU8MKW4</accession>
<proteinExistence type="predicted"/>
<evidence type="ECO:0008006" key="2">
    <source>
        <dbReference type="Google" id="ProtNLM"/>
    </source>
</evidence>